<keyword evidence="3" id="KW-0597">Phosphoprotein</keyword>
<dbReference type="Pfam" id="PF00069">
    <property type="entry name" value="Pkinase"/>
    <property type="match status" value="1"/>
</dbReference>
<feature type="domain" description="Histidine kinase" evidence="7">
    <location>
        <begin position="1687"/>
        <end position="1946"/>
    </location>
</feature>
<keyword evidence="4" id="KW-0808">Transferase</keyword>
<dbReference type="Pfam" id="PF02518">
    <property type="entry name" value="HATPase_c"/>
    <property type="match status" value="1"/>
</dbReference>
<organism evidence="9">
    <name type="scientific">Leptolyngbya sp. NK1-12</name>
    <dbReference type="NCBI Taxonomy" id="2547451"/>
    <lineage>
        <taxon>Bacteria</taxon>
        <taxon>Bacillati</taxon>
        <taxon>Cyanobacteriota</taxon>
        <taxon>Cyanophyceae</taxon>
        <taxon>Leptolyngbyales</taxon>
        <taxon>Leptolyngbyaceae</taxon>
        <taxon>Leptolyngbya group</taxon>
        <taxon>Leptolyngbya</taxon>
    </lineage>
</organism>
<proteinExistence type="predicted"/>
<dbReference type="Pfam" id="PF01590">
    <property type="entry name" value="GAF"/>
    <property type="match status" value="1"/>
</dbReference>
<dbReference type="EMBL" id="CP053586">
    <property type="protein sequence ID" value="WNZ25227.1"/>
    <property type="molecule type" value="Genomic_DNA"/>
</dbReference>
<evidence type="ECO:0000256" key="3">
    <source>
        <dbReference type="ARBA" id="ARBA00022553"/>
    </source>
</evidence>
<dbReference type="SUPFAM" id="SSF47384">
    <property type="entry name" value="Homodimeric domain of signal transducing histidine kinase"/>
    <property type="match status" value="1"/>
</dbReference>
<dbReference type="Gene3D" id="3.30.450.20">
    <property type="entry name" value="PAS domain"/>
    <property type="match status" value="1"/>
</dbReference>
<dbReference type="InterPro" id="IPR003594">
    <property type="entry name" value="HATPase_dom"/>
</dbReference>
<dbReference type="SUPFAM" id="SSF55785">
    <property type="entry name" value="PYP-like sensor domain (PAS domain)"/>
    <property type="match status" value="1"/>
</dbReference>
<evidence type="ECO:0000256" key="2">
    <source>
        <dbReference type="ARBA" id="ARBA00012438"/>
    </source>
</evidence>
<dbReference type="SUPFAM" id="SSF52540">
    <property type="entry name" value="P-loop containing nucleoside triphosphate hydrolases"/>
    <property type="match status" value="1"/>
</dbReference>
<dbReference type="Gene3D" id="3.30.450.40">
    <property type="match status" value="1"/>
</dbReference>
<dbReference type="PROSITE" id="PS50113">
    <property type="entry name" value="PAC"/>
    <property type="match status" value="1"/>
</dbReference>
<evidence type="ECO:0000259" key="7">
    <source>
        <dbReference type="PROSITE" id="PS50109"/>
    </source>
</evidence>
<gene>
    <name evidence="9" type="ORF">HJG54_21800</name>
</gene>
<dbReference type="PROSITE" id="PS50011">
    <property type="entry name" value="PROTEIN_KINASE_DOM"/>
    <property type="match status" value="1"/>
</dbReference>
<accession>A0AA96WWJ4</accession>
<evidence type="ECO:0000313" key="9">
    <source>
        <dbReference type="EMBL" id="WNZ25227.1"/>
    </source>
</evidence>
<dbReference type="Pfam" id="PF08447">
    <property type="entry name" value="PAS_3"/>
    <property type="match status" value="1"/>
</dbReference>
<evidence type="ECO:0000256" key="4">
    <source>
        <dbReference type="ARBA" id="ARBA00022777"/>
    </source>
</evidence>
<evidence type="ECO:0000259" key="6">
    <source>
        <dbReference type="PROSITE" id="PS50011"/>
    </source>
</evidence>
<dbReference type="SMART" id="SM00387">
    <property type="entry name" value="HATPase_c"/>
    <property type="match status" value="1"/>
</dbReference>
<dbReference type="Gene3D" id="3.30.200.20">
    <property type="entry name" value="Phosphorylase Kinase, domain 1"/>
    <property type="match status" value="1"/>
</dbReference>
<dbReference type="SMART" id="SM00388">
    <property type="entry name" value="HisKA"/>
    <property type="match status" value="1"/>
</dbReference>
<dbReference type="PANTHER" id="PTHR43642">
    <property type="entry name" value="HYBRID SIGNAL TRANSDUCTION HISTIDINE KINASE G"/>
    <property type="match status" value="1"/>
</dbReference>
<dbReference type="InterPro" id="IPR029016">
    <property type="entry name" value="GAF-like_dom_sf"/>
</dbReference>
<dbReference type="CDD" id="cd14014">
    <property type="entry name" value="STKc_PknB_like"/>
    <property type="match status" value="1"/>
</dbReference>
<dbReference type="CDD" id="cd00130">
    <property type="entry name" value="PAS"/>
    <property type="match status" value="1"/>
</dbReference>
<dbReference type="Gene3D" id="3.40.50.300">
    <property type="entry name" value="P-loop containing nucleotide triphosphate hydrolases"/>
    <property type="match status" value="1"/>
</dbReference>
<dbReference type="SUPFAM" id="SSF56112">
    <property type="entry name" value="Protein kinase-like (PK-like)"/>
    <property type="match status" value="1"/>
</dbReference>
<dbReference type="PROSITE" id="PS50109">
    <property type="entry name" value="HIS_KIN"/>
    <property type="match status" value="1"/>
</dbReference>
<dbReference type="InterPro" id="IPR036097">
    <property type="entry name" value="HisK_dim/P_sf"/>
</dbReference>
<protein>
    <recommendedName>
        <fullName evidence="2">histidine kinase</fullName>
        <ecNumber evidence="2">2.7.13.3</ecNumber>
    </recommendedName>
</protein>
<dbReference type="InterPro" id="IPR041664">
    <property type="entry name" value="AAA_16"/>
</dbReference>
<sequence length="1947" mass="216976">MLPTSACPNLSPGPSPDLVGYSIVEQLYVGTRTVVYRAVQQSSQRPVIIKLLHPDYPSFNDLLQFRNQYTITKNLDIPGIVRPYSLEPYRNSYALVMEDFGGVSLRDYAQAQSLSWPQVLHIALQLSQILHHLHSHRVIHKDIKPANILFHPETQEIRLIDFSIASLLPKETQEIKNPQRLEGTLAYLAPEQTGRMNRGVDYRADFYALGVTLYELLTAELPFQTDDPLELVHCHIAKVPNLIHQMNSNVPPIISEIVAKLLAKNAEDRYQSALGLQHDLQTCLAQWQANGAIQPFVLGQQDRSERFLIPEALYGREQEVQALLAAFDRVSHGSSELLLVAGFSGIGKTAVVNEVHKPILRQRGYFVKGKFEQFNRDIPFSAFVQAFRDWVGQVLSESDAQLQSWRTKLLEALGENGQVIIDVVPELEQIIGPQPAAPELSGSAAQNRFNLLFHKFIQILTTADHPLVMFLDDLQWADSASLQLLKLLMNDSSYLLLLGAYRDNEVSPAHPFMLTLKDLKQAGAIINTITLAPLTIQDTNRLVADTLHCSTERAQPLTELIDRKTQGNPFFTTQFLKALYEEGHLTFNREQRYWECDMTQVNALSLTDDVVEFMAQRLQKLAPETQQVLQLAACIGNQFDLATLAIVSEQSPTQIVALLWEALQDGLMVPTSQLYKFFQAEDSDLANPQSSINPTYRFLHDRVQQAAYSLIPEPQKQITHLRIGRRLLRDTPEAKREERVFVIVNQLNIGRDLIDQPSERTNLARLNLIAGRKAKVSTAYHAAFTYLSVGIDLLAPDQWQTEYPLLLALHQLATEVAFLKTEFTQMERWAATVLQQAKTLLETIKIREIQIQFYQANNQLEQAVWLALEVLQQLGVTLPKQPDDDAIQSASAALQARLAGQSIESLIDLPQMTKPEILAAMRLLSCMSSSAYIAVPQLFPLIILKEIELSITYGNAPASALAYADYGVTLCGVVGDIATGYQFGNLALQLLQKSSDPTYKASTLTVVNGSIRHWQDPLAATLTPLIEAYTSGLETGDVEFAALAAHMYCYHAYLVGRELPDVVQDLQTYSEAIAHLQQKTILYFNQIYWQTVLNLMGQAEDPCCLVGDAYDEHQMLPLHLQGNNHTLLFYFYFNKASLLYLFQDYAQAVEQIVCARRSLHGVTSRPLVPLFYVYESLILLADYAEQSEIDQQQRLAQVVANQEQIQRHAQYAPVNYLHKLHLVKAEQARVLGHRAAAIDLYDCAIAAAKTNGYLQEEALANELAAKFYLDWGKVGLAADYMQAAYYGYARWGAKAKIQDLEHRYPHLLAPILQQQRMPLSATETMFAAETLSHLTLAGTQSASSGGISDSDSLDLASVLKASQTLSSEIELDQLLTTLLHTALENAGADKGALILPREDQWYVEAVASLNYSAQAQSILLPNSHEVPQSLINSVKRSLKPVVVIDAVIHPTLATDAYVVRQQPKSMLCTPILQRGELVAILYLENQATVGAFTNNRVEVLNVLCAQAAISLENARLYSRVQDSQRQLATLLSNLPGMAYSCANDADWTMKFVSEGCFTLTGYRPDELIHNRCISYGTLICSDYVELVNTAVQIALAHRCPFQITYQIRTKTGVKKWVWEQGCGVFDANGNFLSIEGLVLDISDRKAAEAISLQKSQALEQALQDLQSTQLQLVQNEKMASLGNLVAGVAHEINNPVGFLNGSINNAKDYVQDLLSHLQLYQQHYPQAVASIQDHAEQIDLDFLAADLPKLLDSMQAAIDRIKTISTSLRTFSRADTEHKVAANLHEGIDSALLILKYRLKANEQRPAIQIIQDYGELPLIECFPGQLNQVFMNVIANAIDMFDELAQQSSFAELAAKPQTITIQTAVLTNQNAVEVRIRDNGKGMTEAVKARIFDHLFTTKSVGQGTGLGLAIARQIVTETHAGSIEVQSELGQGSEFCIRLPISGR</sequence>
<dbReference type="InterPro" id="IPR000700">
    <property type="entry name" value="PAS-assoc_C"/>
</dbReference>
<evidence type="ECO:0000259" key="8">
    <source>
        <dbReference type="PROSITE" id="PS50113"/>
    </source>
</evidence>
<dbReference type="InterPro" id="IPR035965">
    <property type="entry name" value="PAS-like_dom_sf"/>
</dbReference>
<dbReference type="SUPFAM" id="SSF55874">
    <property type="entry name" value="ATPase domain of HSP90 chaperone/DNA topoisomerase II/histidine kinase"/>
    <property type="match status" value="1"/>
</dbReference>
<dbReference type="EC" id="2.7.13.3" evidence="2"/>
<dbReference type="PRINTS" id="PR00344">
    <property type="entry name" value="BCTRLSENSOR"/>
</dbReference>
<dbReference type="InterPro" id="IPR011009">
    <property type="entry name" value="Kinase-like_dom_sf"/>
</dbReference>
<reference evidence="9" key="1">
    <citation type="submission" date="2020-05" db="EMBL/GenBank/DDBJ databases">
        <authorList>
            <person name="Zhu T."/>
            <person name="Keshari N."/>
            <person name="Lu X."/>
        </authorList>
    </citation>
    <scope>NUCLEOTIDE SEQUENCE</scope>
    <source>
        <strain evidence="9">NK1-12</strain>
    </source>
</reference>
<dbReference type="InterPro" id="IPR036890">
    <property type="entry name" value="HATPase_C_sf"/>
</dbReference>
<dbReference type="InterPro" id="IPR000719">
    <property type="entry name" value="Prot_kinase_dom"/>
</dbReference>
<dbReference type="PROSITE" id="PS00108">
    <property type="entry name" value="PROTEIN_KINASE_ST"/>
    <property type="match status" value="1"/>
</dbReference>
<dbReference type="InterPro" id="IPR013655">
    <property type="entry name" value="PAS_fold_3"/>
</dbReference>
<dbReference type="SMART" id="SM00220">
    <property type="entry name" value="S_TKc"/>
    <property type="match status" value="1"/>
</dbReference>
<dbReference type="SUPFAM" id="SSF55781">
    <property type="entry name" value="GAF domain-like"/>
    <property type="match status" value="1"/>
</dbReference>
<dbReference type="InterPro" id="IPR004358">
    <property type="entry name" value="Sig_transdc_His_kin-like_C"/>
</dbReference>
<dbReference type="PANTHER" id="PTHR43642:SF1">
    <property type="entry name" value="HYBRID SIGNAL TRANSDUCTION HISTIDINE KINASE G"/>
    <property type="match status" value="1"/>
</dbReference>
<name>A0AA96WWJ4_9CYAN</name>
<dbReference type="Gene3D" id="1.10.287.130">
    <property type="match status" value="1"/>
</dbReference>
<dbReference type="Pfam" id="PF13191">
    <property type="entry name" value="AAA_16"/>
    <property type="match status" value="1"/>
</dbReference>
<dbReference type="GO" id="GO:0000155">
    <property type="term" value="F:phosphorelay sensor kinase activity"/>
    <property type="evidence" value="ECO:0007669"/>
    <property type="project" value="InterPro"/>
</dbReference>
<keyword evidence="4" id="KW-0418">Kinase</keyword>
<evidence type="ECO:0000256" key="1">
    <source>
        <dbReference type="ARBA" id="ARBA00000085"/>
    </source>
</evidence>
<dbReference type="InterPro" id="IPR027417">
    <property type="entry name" value="P-loop_NTPase"/>
</dbReference>
<comment type="catalytic activity">
    <reaction evidence="1">
        <text>ATP + protein L-histidine = ADP + protein N-phospho-L-histidine.</text>
        <dbReference type="EC" id="2.7.13.3"/>
    </reaction>
</comment>
<dbReference type="InterPro" id="IPR053159">
    <property type="entry name" value="Hybrid_Histidine_Kinase"/>
</dbReference>
<dbReference type="Gene3D" id="1.10.510.10">
    <property type="entry name" value="Transferase(Phosphotransferase) domain 1"/>
    <property type="match status" value="1"/>
</dbReference>
<dbReference type="SMART" id="SM00065">
    <property type="entry name" value="GAF"/>
    <property type="match status" value="1"/>
</dbReference>
<keyword evidence="5" id="KW-0902">Two-component regulatory system</keyword>
<evidence type="ECO:0000256" key="5">
    <source>
        <dbReference type="ARBA" id="ARBA00023012"/>
    </source>
</evidence>
<feature type="domain" description="PAC" evidence="8">
    <location>
        <begin position="1601"/>
        <end position="1653"/>
    </location>
</feature>
<dbReference type="RefSeq" id="WP_316431377.1">
    <property type="nucleotide sequence ID" value="NZ_CP053586.1"/>
</dbReference>
<dbReference type="GO" id="GO:0009882">
    <property type="term" value="F:blue light photoreceptor activity"/>
    <property type="evidence" value="ECO:0007669"/>
    <property type="project" value="UniProtKB-ARBA"/>
</dbReference>
<dbReference type="GO" id="GO:0005524">
    <property type="term" value="F:ATP binding"/>
    <property type="evidence" value="ECO:0007669"/>
    <property type="project" value="InterPro"/>
</dbReference>
<dbReference type="InterPro" id="IPR003018">
    <property type="entry name" value="GAF"/>
</dbReference>
<dbReference type="InterPro" id="IPR003661">
    <property type="entry name" value="HisK_dim/P_dom"/>
</dbReference>
<feature type="domain" description="Protein kinase" evidence="6">
    <location>
        <begin position="21"/>
        <end position="281"/>
    </location>
</feature>
<dbReference type="Gene3D" id="3.30.565.10">
    <property type="entry name" value="Histidine kinase-like ATPase, C-terminal domain"/>
    <property type="match status" value="1"/>
</dbReference>
<dbReference type="InterPro" id="IPR000014">
    <property type="entry name" value="PAS"/>
</dbReference>
<dbReference type="InterPro" id="IPR005467">
    <property type="entry name" value="His_kinase_dom"/>
</dbReference>
<dbReference type="InterPro" id="IPR008271">
    <property type="entry name" value="Ser/Thr_kinase_AS"/>
</dbReference>